<evidence type="ECO:0000313" key="4">
    <source>
        <dbReference type="Proteomes" id="UP000292452"/>
    </source>
</evidence>
<dbReference type="PANTHER" id="PTHR43798">
    <property type="entry name" value="MONOACYLGLYCEROL LIPASE"/>
    <property type="match status" value="1"/>
</dbReference>
<keyword evidence="1 3" id="KW-0378">Hydrolase</keyword>
<dbReference type="AlphaFoldDB" id="A0A4Q9HZ17"/>
<proteinExistence type="predicted"/>
<dbReference type="Proteomes" id="UP000292452">
    <property type="component" value="Unassembled WGS sequence"/>
</dbReference>
<organism evidence="3 4">
    <name type="scientific">Streptomyces kasugaensis</name>
    <dbReference type="NCBI Taxonomy" id="1946"/>
    <lineage>
        <taxon>Bacteria</taxon>
        <taxon>Bacillati</taxon>
        <taxon>Actinomycetota</taxon>
        <taxon>Actinomycetes</taxon>
        <taxon>Kitasatosporales</taxon>
        <taxon>Streptomycetaceae</taxon>
        <taxon>Streptomyces</taxon>
    </lineage>
</organism>
<sequence>MAAVHVTVWDDRDRVGGGQAPTASGAPVTPAAAAAPALFIHNIFTWGSDSMYGFAGQRPLADSRRLLLIDRRGYGDSPDTARSDFDVDAEDIVEVLGDGASDVGLGGAHLVGHGNGAVAALIAAARRPDLVRSLALIQPSAFTAAAHHPVVADLLDRVRDGAPSIPDGVTPEQYLRASTEGLGMAVPEPTSRRLRAVATSMRERPIWEAEIPLEVVRGAALPTLVICGTWERAPAAYREHVGLPLMAVAESLTDSLGGLLLRVPGYYPHTQEPAAVNAALREFWD</sequence>
<dbReference type="SUPFAM" id="SSF53474">
    <property type="entry name" value="alpha/beta-Hydrolases"/>
    <property type="match status" value="1"/>
</dbReference>
<protein>
    <submittedName>
        <fullName evidence="3">Alpha/beta hydrolase</fullName>
    </submittedName>
</protein>
<dbReference type="Pfam" id="PF00561">
    <property type="entry name" value="Abhydrolase_1"/>
    <property type="match status" value="1"/>
</dbReference>
<dbReference type="InterPro" id="IPR050266">
    <property type="entry name" value="AB_hydrolase_sf"/>
</dbReference>
<dbReference type="InterPro" id="IPR000073">
    <property type="entry name" value="AB_hydrolase_1"/>
</dbReference>
<dbReference type="Gene3D" id="3.40.50.1820">
    <property type="entry name" value="alpha/beta hydrolase"/>
    <property type="match status" value="1"/>
</dbReference>
<accession>A0A4Q9HZ17</accession>
<dbReference type="RefSeq" id="WP_131122440.1">
    <property type="nucleotide sequence ID" value="NZ_SIXH01000035.1"/>
</dbReference>
<gene>
    <name evidence="3" type="ORF">EYS09_06095</name>
</gene>
<dbReference type="PANTHER" id="PTHR43798:SF31">
    <property type="entry name" value="AB HYDROLASE SUPERFAMILY PROTEIN YCLE"/>
    <property type="match status" value="1"/>
</dbReference>
<dbReference type="EMBL" id="SIXH01000035">
    <property type="protein sequence ID" value="TBO60522.1"/>
    <property type="molecule type" value="Genomic_DNA"/>
</dbReference>
<evidence type="ECO:0000313" key="3">
    <source>
        <dbReference type="EMBL" id="TBO60522.1"/>
    </source>
</evidence>
<dbReference type="GO" id="GO:0016020">
    <property type="term" value="C:membrane"/>
    <property type="evidence" value="ECO:0007669"/>
    <property type="project" value="TreeGrafter"/>
</dbReference>
<dbReference type="GO" id="GO:0016787">
    <property type="term" value="F:hydrolase activity"/>
    <property type="evidence" value="ECO:0007669"/>
    <property type="project" value="UniProtKB-KW"/>
</dbReference>
<evidence type="ECO:0000259" key="2">
    <source>
        <dbReference type="Pfam" id="PF00561"/>
    </source>
</evidence>
<evidence type="ECO:0000256" key="1">
    <source>
        <dbReference type="ARBA" id="ARBA00022801"/>
    </source>
</evidence>
<keyword evidence="4" id="KW-1185">Reference proteome</keyword>
<comment type="caution">
    <text evidence="3">The sequence shown here is derived from an EMBL/GenBank/DDBJ whole genome shotgun (WGS) entry which is preliminary data.</text>
</comment>
<dbReference type="InterPro" id="IPR029058">
    <property type="entry name" value="AB_hydrolase_fold"/>
</dbReference>
<reference evidence="3 4" key="1">
    <citation type="submission" date="2019-02" db="EMBL/GenBank/DDBJ databases">
        <title>Draft Genome Sequence of Streptomyces sp. AM-2504, identified by 16S rRNA comparative analysis as a Streptomyces Kasugaensis strain.</title>
        <authorList>
            <person name="Napolioni V."/>
            <person name="Giuliodori A.M."/>
            <person name="Spurio R."/>
            <person name="Fabbretti A."/>
        </authorList>
    </citation>
    <scope>NUCLEOTIDE SEQUENCE [LARGE SCALE GENOMIC DNA]</scope>
    <source>
        <strain evidence="3 4">AM-2504</strain>
    </source>
</reference>
<name>A0A4Q9HZ17_STRKA</name>
<feature type="domain" description="AB hydrolase-1" evidence="2">
    <location>
        <begin position="40"/>
        <end position="178"/>
    </location>
</feature>